<name>A0A2I2F8B1_ASPCN</name>
<keyword evidence="3" id="KW-1185">Reference proteome</keyword>
<reference evidence="2 3" key="1">
    <citation type="submission" date="2017-12" db="EMBL/GenBank/DDBJ databases">
        <authorList>
            <consortium name="DOE Joint Genome Institute"/>
            <person name="Haridas S."/>
            <person name="Kjaerbolling I."/>
            <person name="Vesth T.C."/>
            <person name="Frisvad J.C."/>
            <person name="Nybo J.L."/>
            <person name="Theobald S."/>
            <person name="Kuo A."/>
            <person name="Bowyer P."/>
            <person name="Matsuda Y."/>
            <person name="Mondo S."/>
            <person name="Lyhne E.K."/>
            <person name="Kogle M.E."/>
            <person name="Clum A."/>
            <person name="Lipzen A."/>
            <person name="Salamov A."/>
            <person name="Ngan C.Y."/>
            <person name="Daum C."/>
            <person name="Chiniquy J."/>
            <person name="Barry K."/>
            <person name="LaButti K."/>
            <person name="Simmons B.A."/>
            <person name="Magnuson J.K."/>
            <person name="Mortensen U.H."/>
            <person name="Larsen T.O."/>
            <person name="Grigoriev I.V."/>
            <person name="Baker S.E."/>
            <person name="Andersen M.R."/>
            <person name="Nordberg H.P."/>
            <person name="Cantor M.N."/>
            <person name="Hua S.X."/>
        </authorList>
    </citation>
    <scope>NUCLEOTIDE SEQUENCE [LARGE SCALE GENOMIC DNA]</scope>
    <source>
        <strain evidence="2 3">CBS 102.13</strain>
    </source>
</reference>
<accession>A0A2I2F8B1</accession>
<dbReference type="GeneID" id="36520250"/>
<dbReference type="AlphaFoldDB" id="A0A2I2F8B1"/>
<feature type="region of interest" description="Disordered" evidence="1">
    <location>
        <begin position="1"/>
        <end position="22"/>
    </location>
</feature>
<dbReference type="Proteomes" id="UP000234585">
    <property type="component" value="Unassembled WGS sequence"/>
</dbReference>
<dbReference type="EMBL" id="KZ559147">
    <property type="protein sequence ID" value="PLB36874.1"/>
    <property type="molecule type" value="Genomic_DNA"/>
</dbReference>
<dbReference type="RefSeq" id="XP_024670886.1">
    <property type="nucleotide sequence ID" value="XM_024813090.1"/>
</dbReference>
<gene>
    <name evidence="2" type="ORF">BDW47DRAFT_107839</name>
</gene>
<evidence type="ECO:0000256" key="1">
    <source>
        <dbReference type="SAM" id="MobiDB-lite"/>
    </source>
</evidence>
<evidence type="ECO:0000313" key="2">
    <source>
        <dbReference type="EMBL" id="PLB36874.1"/>
    </source>
</evidence>
<evidence type="ECO:0000313" key="3">
    <source>
        <dbReference type="Proteomes" id="UP000234585"/>
    </source>
</evidence>
<proteinExistence type="predicted"/>
<sequence>MYTRPHPLHTLHITSPNPANPTPKPYIHTYTWLVPMYIRSTARPASHPVPPAS</sequence>
<organism evidence="2 3">
    <name type="scientific">Aspergillus candidus</name>
    <dbReference type="NCBI Taxonomy" id="41067"/>
    <lineage>
        <taxon>Eukaryota</taxon>
        <taxon>Fungi</taxon>
        <taxon>Dikarya</taxon>
        <taxon>Ascomycota</taxon>
        <taxon>Pezizomycotina</taxon>
        <taxon>Eurotiomycetes</taxon>
        <taxon>Eurotiomycetidae</taxon>
        <taxon>Eurotiales</taxon>
        <taxon>Aspergillaceae</taxon>
        <taxon>Aspergillus</taxon>
        <taxon>Aspergillus subgen. Circumdati</taxon>
    </lineage>
</organism>
<protein>
    <submittedName>
        <fullName evidence="2">Uncharacterized protein</fullName>
    </submittedName>
</protein>